<protein>
    <submittedName>
        <fullName evidence="2">Uncharacterized protein</fullName>
    </submittedName>
</protein>
<dbReference type="EMBL" id="KL197780">
    <property type="protein sequence ID" value="KDQ49562.1"/>
    <property type="molecule type" value="Genomic_DNA"/>
</dbReference>
<dbReference type="HOGENOM" id="CLU_1253262_0_0_1"/>
<feature type="compositionally biased region" description="Basic and acidic residues" evidence="1">
    <location>
        <begin position="99"/>
        <end position="133"/>
    </location>
</feature>
<evidence type="ECO:0000313" key="3">
    <source>
        <dbReference type="Proteomes" id="UP000027265"/>
    </source>
</evidence>
<sequence>MQSNTAPSTGGATPYHVRGSSPLKDPQMHTHPTHDLRSPPSKRSRSYSPANTVTAQDGWAPPVDPSNASSIPIPLPYPYQASSPFPLPRQISEPPQRTISREDRGRYDSNRNRVKTRDYASEERQAPSADPRRSSSPKRARVVQVDHLQLPEPGSNSWPWKYSDSSFNLSPSPSSVPIITIEPPSDPESESEDSLPRLLASGRTVPKASLARRRAWYNGPI</sequence>
<dbReference type="InParanoid" id="A0A067PEW4"/>
<feature type="compositionally biased region" description="Basic and acidic residues" evidence="1">
    <location>
        <begin position="26"/>
        <end position="37"/>
    </location>
</feature>
<organism evidence="2 3">
    <name type="scientific">Jaapia argillacea MUCL 33604</name>
    <dbReference type="NCBI Taxonomy" id="933084"/>
    <lineage>
        <taxon>Eukaryota</taxon>
        <taxon>Fungi</taxon>
        <taxon>Dikarya</taxon>
        <taxon>Basidiomycota</taxon>
        <taxon>Agaricomycotina</taxon>
        <taxon>Agaricomycetes</taxon>
        <taxon>Agaricomycetidae</taxon>
        <taxon>Jaapiales</taxon>
        <taxon>Jaapiaceae</taxon>
        <taxon>Jaapia</taxon>
    </lineage>
</organism>
<evidence type="ECO:0000313" key="2">
    <source>
        <dbReference type="EMBL" id="KDQ49562.1"/>
    </source>
</evidence>
<dbReference type="AlphaFoldDB" id="A0A067PEW4"/>
<feature type="compositionally biased region" description="Low complexity" evidence="1">
    <location>
        <begin position="163"/>
        <end position="183"/>
    </location>
</feature>
<keyword evidence="3" id="KW-1185">Reference proteome</keyword>
<feature type="compositionally biased region" description="Polar residues" evidence="1">
    <location>
        <begin position="1"/>
        <end position="11"/>
    </location>
</feature>
<dbReference type="Proteomes" id="UP000027265">
    <property type="component" value="Unassembled WGS sequence"/>
</dbReference>
<accession>A0A067PEW4</accession>
<feature type="non-terminal residue" evidence="2">
    <location>
        <position position="221"/>
    </location>
</feature>
<reference evidence="3" key="1">
    <citation type="journal article" date="2014" name="Proc. Natl. Acad. Sci. U.S.A.">
        <title>Extensive sampling of basidiomycete genomes demonstrates inadequacy of the white-rot/brown-rot paradigm for wood decay fungi.</title>
        <authorList>
            <person name="Riley R."/>
            <person name="Salamov A.A."/>
            <person name="Brown D.W."/>
            <person name="Nagy L.G."/>
            <person name="Floudas D."/>
            <person name="Held B.W."/>
            <person name="Levasseur A."/>
            <person name="Lombard V."/>
            <person name="Morin E."/>
            <person name="Otillar R."/>
            <person name="Lindquist E.A."/>
            <person name="Sun H."/>
            <person name="LaButti K.M."/>
            <person name="Schmutz J."/>
            <person name="Jabbour D."/>
            <person name="Luo H."/>
            <person name="Baker S.E."/>
            <person name="Pisabarro A.G."/>
            <person name="Walton J.D."/>
            <person name="Blanchette R.A."/>
            <person name="Henrissat B."/>
            <person name="Martin F."/>
            <person name="Cullen D."/>
            <person name="Hibbett D.S."/>
            <person name="Grigoriev I.V."/>
        </authorList>
    </citation>
    <scope>NUCLEOTIDE SEQUENCE [LARGE SCALE GENOMIC DNA]</scope>
    <source>
        <strain evidence="3">MUCL 33604</strain>
    </source>
</reference>
<gene>
    <name evidence="2" type="ORF">JAAARDRAFT_42735</name>
</gene>
<evidence type="ECO:0000256" key="1">
    <source>
        <dbReference type="SAM" id="MobiDB-lite"/>
    </source>
</evidence>
<proteinExistence type="predicted"/>
<feature type="region of interest" description="Disordered" evidence="1">
    <location>
        <begin position="1"/>
        <end position="195"/>
    </location>
</feature>
<name>A0A067PEW4_9AGAM</name>